<comment type="caution">
    <text evidence="2">The sequence shown here is derived from an EMBL/GenBank/DDBJ whole genome shotgun (WGS) entry which is preliminary data.</text>
</comment>
<feature type="signal peptide" evidence="1">
    <location>
        <begin position="1"/>
        <end position="21"/>
    </location>
</feature>
<accession>A0ABQ5LRH4</accession>
<dbReference type="RefSeq" id="WP_281841521.1">
    <property type="nucleotide sequence ID" value="NZ_BROH01000003.1"/>
</dbReference>
<feature type="chain" id="PRO_5046418074" evidence="1">
    <location>
        <begin position="22"/>
        <end position="273"/>
    </location>
</feature>
<proteinExistence type="predicted"/>
<dbReference type="Proteomes" id="UP001144205">
    <property type="component" value="Unassembled WGS sequence"/>
</dbReference>
<protein>
    <submittedName>
        <fullName evidence="2">Uncharacterized protein</fullName>
    </submittedName>
</protein>
<evidence type="ECO:0000313" key="3">
    <source>
        <dbReference type="Proteomes" id="UP001144205"/>
    </source>
</evidence>
<keyword evidence="3" id="KW-1185">Reference proteome</keyword>
<name>A0ABQ5LRH4_9RHOB</name>
<dbReference type="Gene3D" id="2.60.120.430">
    <property type="entry name" value="Galactose-binding lectin"/>
    <property type="match status" value="1"/>
</dbReference>
<evidence type="ECO:0000313" key="2">
    <source>
        <dbReference type="EMBL" id="GKY87534.1"/>
    </source>
</evidence>
<gene>
    <name evidence="2" type="ORF">STA1M1_14030</name>
</gene>
<sequence>MKLQKLLSAALIAALPLAALAQGETPVDRLWSVRIMQQMVKQVVKNTHPSILGAGATGQLLARDVPVMTARLRETRAAIEAIGQPDVPEPEDPNALRPQDARVIAREMGDIEYLLGLMAETGDPDQLAGIRAALEAKQARIDAVLAYYPAPRRPAQMRAYAIEVPATFATGVGRWLDTGIALAAGDYVTLTASGQWRLGPGPRLCDGSGLTNFPDYQGHLYGTLLARVGDGEVIAVGTATSFVATAPGHLFLGNNDANTEDNSLALSVAIDVD</sequence>
<keyword evidence="1" id="KW-0732">Signal</keyword>
<organism evidence="2 3">
    <name type="scientific">Sinisalibacter aestuarii</name>
    <dbReference type="NCBI Taxonomy" id="2949426"/>
    <lineage>
        <taxon>Bacteria</taxon>
        <taxon>Pseudomonadati</taxon>
        <taxon>Pseudomonadota</taxon>
        <taxon>Alphaproteobacteria</taxon>
        <taxon>Rhodobacterales</taxon>
        <taxon>Roseobacteraceae</taxon>
        <taxon>Sinisalibacter</taxon>
    </lineage>
</organism>
<reference evidence="2" key="1">
    <citation type="journal article" date="2023" name="Int. J. Syst. Evol. Microbiol.">
        <title>Sinisalibacter aestuarii sp. nov., isolated from estuarine sediment of the Arakawa River.</title>
        <authorList>
            <person name="Arafat S.T."/>
            <person name="Hirano S."/>
            <person name="Sato A."/>
            <person name="Takeuchi K."/>
            <person name="Yasuda T."/>
            <person name="Terahara T."/>
            <person name="Hamada M."/>
            <person name="Kobayashi T."/>
        </authorList>
    </citation>
    <scope>NUCLEOTIDE SEQUENCE</scope>
    <source>
        <strain evidence="2">B-399</strain>
    </source>
</reference>
<evidence type="ECO:0000256" key="1">
    <source>
        <dbReference type="SAM" id="SignalP"/>
    </source>
</evidence>
<dbReference type="EMBL" id="BROH01000003">
    <property type="protein sequence ID" value="GKY87534.1"/>
    <property type="molecule type" value="Genomic_DNA"/>
</dbReference>